<protein>
    <submittedName>
        <fullName evidence="2">Uncharacterized protein</fullName>
    </submittedName>
</protein>
<feature type="non-terminal residue" evidence="2">
    <location>
        <position position="1"/>
    </location>
</feature>
<reference evidence="2" key="1">
    <citation type="submission" date="2018-05" db="EMBL/GenBank/DDBJ databases">
        <authorList>
            <person name="Lanie J.A."/>
            <person name="Ng W.-L."/>
            <person name="Kazmierczak K.M."/>
            <person name="Andrzejewski T.M."/>
            <person name="Davidsen T.M."/>
            <person name="Wayne K.J."/>
            <person name="Tettelin H."/>
            <person name="Glass J.I."/>
            <person name="Rusch D."/>
            <person name="Podicherti R."/>
            <person name="Tsui H.-C.T."/>
            <person name="Winkler M.E."/>
        </authorList>
    </citation>
    <scope>NUCLEOTIDE SEQUENCE</scope>
</reference>
<sequence length="90" mass="9636">MSGFGKTNSAEKPPDPLVEAMKAHGGNLDKAVKAISRRVETNVKGKTTLLFINFAVNVGDEGFELIGDLEFLEYLDATDSPVTSLGLKPI</sequence>
<accession>A0A382F8A0</accession>
<feature type="region of interest" description="Disordered" evidence="1">
    <location>
        <begin position="1"/>
        <end position="21"/>
    </location>
</feature>
<evidence type="ECO:0000256" key="1">
    <source>
        <dbReference type="SAM" id="MobiDB-lite"/>
    </source>
</evidence>
<name>A0A382F8A0_9ZZZZ</name>
<organism evidence="2">
    <name type="scientific">marine metagenome</name>
    <dbReference type="NCBI Taxonomy" id="408172"/>
    <lineage>
        <taxon>unclassified sequences</taxon>
        <taxon>metagenomes</taxon>
        <taxon>ecological metagenomes</taxon>
    </lineage>
</organism>
<dbReference type="EMBL" id="UINC01048416">
    <property type="protein sequence ID" value="SVB58915.1"/>
    <property type="molecule type" value="Genomic_DNA"/>
</dbReference>
<proteinExistence type="predicted"/>
<feature type="non-terminal residue" evidence="2">
    <location>
        <position position="90"/>
    </location>
</feature>
<feature type="compositionally biased region" description="Polar residues" evidence="1">
    <location>
        <begin position="1"/>
        <end position="10"/>
    </location>
</feature>
<dbReference type="AlphaFoldDB" id="A0A382F8A0"/>
<gene>
    <name evidence="2" type="ORF">METZ01_LOCUS211769</name>
</gene>
<evidence type="ECO:0000313" key="2">
    <source>
        <dbReference type="EMBL" id="SVB58915.1"/>
    </source>
</evidence>